<dbReference type="AlphaFoldDB" id="A0AAE1SEC7"/>
<name>A0AAE1SEC7_9SOLA</name>
<gene>
    <name evidence="1" type="ORF">RND71_011953</name>
</gene>
<reference evidence="1" key="1">
    <citation type="submission" date="2023-12" db="EMBL/GenBank/DDBJ databases">
        <title>Genome assembly of Anisodus tanguticus.</title>
        <authorList>
            <person name="Wang Y.-J."/>
        </authorList>
    </citation>
    <scope>NUCLEOTIDE SEQUENCE</scope>
    <source>
        <strain evidence="1">KB-2021</strain>
        <tissue evidence="1">Leaf</tissue>
    </source>
</reference>
<accession>A0AAE1SEC7</accession>
<protein>
    <recommendedName>
        <fullName evidence="3">RNase H type-1 domain-containing protein</fullName>
    </recommendedName>
</protein>
<evidence type="ECO:0008006" key="3">
    <source>
        <dbReference type="Google" id="ProtNLM"/>
    </source>
</evidence>
<dbReference type="EMBL" id="JAVYJV010000006">
    <property type="protein sequence ID" value="KAK4368161.1"/>
    <property type="molecule type" value="Genomic_DNA"/>
</dbReference>
<proteinExistence type="predicted"/>
<dbReference type="Proteomes" id="UP001291623">
    <property type="component" value="Unassembled WGS sequence"/>
</dbReference>
<evidence type="ECO:0000313" key="1">
    <source>
        <dbReference type="EMBL" id="KAK4368161.1"/>
    </source>
</evidence>
<keyword evidence="2" id="KW-1185">Reference proteome</keyword>
<sequence>MAAMDSCGYLLHALSNPIQFVGKVIIAKVLVIRHAFEGALQNGWSRIHILSDAKNVVQMLQKKMTLS</sequence>
<organism evidence="1 2">
    <name type="scientific">Anisodus tanguticus</name>
    <dbReference type="NCBI Taxonomy" id="243964"/>
    <lineage>
        <taxon>Eukaryota</taxon>
        <taxon>Viridiplantae</taxon>
        <taxon>Streptophyta</taxon>
        <taxon>Embryophyta</taxon>
        <taxon>Tracheophyta</taxon>
        <taxon>Spermatophyta</taxon>
        <taxon>Magnoliopsida</taxon>
        <taxon>eudicotyledons</taxon>
        <taxon>Gunneridae</taxon>
        <taxon>Pentapetalae</taxon>
        <taxon>asterids</taxon>
        <taxon>lamiids</taxon>
        <taxon>Solanales</taxon>
        <taxon>Solanaceae</taxon>
        <taxon>Solanoideae</taxon>
        <taxon>Hyoscyameae</taxon>
        <taxon>Anisodus</taxon>
    </lineage>
</organism>
<comment type="caution">
    <text evidence="1">The sequence shown here is derived from an EMBL/GenBank/DDBJ whole genome shotgun (WGS) entry which is preliminary data.</text>
</comment>
<evidence type="ECO:0000313" key="2">
    <source>
        <dbReference type="Proteomes" id="UP001291623"/>
    </source>
</evidence>